<organism evidence="1 2">
    <name type="scientific">Rhamnella rubrinervis</name>
    <dbReference type="NCBI Taxonomy" id="2594499"/>
    <lineage>
        <taxon>Eukaryota</taxon>
        <taxon>Viridiplantae</taxon>
        <taxon>Streptophyta</taxon>
        <taxon>Embryophyta</taxon>
        <taxon>Tracheophyta</taxon>
        <taxon>Spermatophyta</taxon>
        <taxon>Magnoliopsida</taxon>
        <taxon>eudicotyledons</taxon>
        <taxon>Gunneridae</taxon>
        <taxon>Pentapetalae</taxon>
        <taxon>rosids</taxon>
        <taxon>fabids</taxon>
        <taxon>Rosales</taxon>
        <taxon>Rhamnaceae</taxon>
        <taxon>rhamnoid group</taxon>
        <taxon>Rhamneae</taxon>
        <taxon>Rhamnella</taxon>
    </lineage>
</organism>
<name>A0A8K0E812_9ROSA</name>
<protein>
    <submittedName>
        <fullName evidence="1">Uncharacterized protein</fullName>
    </submittedName>
</protein>
<sequence>MASLKMNYMILWISYAATVNFGERIPRYQPCDFAHKWCLVHRPTNLRLVLPALPNPLSLARSSRRCNNASLPGWYGFSPLLCGVYSSVESKSSPVPSSLAHMSSREWSPSLLVFSPAAINLSARLPPRSPCLDRKSLFGAPAQINPLLASKLFALKASKLPADPLPCFIPLLRSRVDCTTSIRAQELIHTLITTGSSSRGMRAPLRLWIG</sequence>
<evidence type="ECO:0000313" key="2">
    <source>
        <dbReference type="Proteomes" id="UP000796880"/>
    </source>
</evidence>
<dbReference type="Proteomes" id="UP000796880">
    <property type="component" value="Unassembled WGS sequence"/>
</dbReference>
<gene>
    <name evidence="1" type="ORF">FNV43_RR21219</name>
</gene>
<dbReference type="EMBL" id="VOIH02000009">
    <property type="protein sequence ID" value="KAF3438457.1"/>
    <property type="molecule type" value="Genomic_DNA"/>
</dbReference>
<reference evidence="1" key="1">
    <citation type="submission" date="2020-03" db="EMBL/GenBank/DDBJ databases">
        <title>A high-quality chromosome-level genome assembly of a woody plant with both climbing and erect habits, Rhamnella rubrinervis.</title>
        <authorList>
            <person name="Lu Z."/>
            <person name="Yang Y."/>
            <person name="Zhu X."/>
            <person name="Sun Y."/>
        </authorList>
    </citation>
    <scope>NUCLEOTIDE SEQUENCE</scope>
    <source>
        <strain evidence="1">BYM</strain>
        <tissue evidence="1">Leaf</tissue>
    </source>
</reference>
<comment type="caution">
    <text evidence="1">The sequence shown here is derived from an EMBL/GenBank/DDBJ whole genome shotgun (WGS) entry which is preliminary data.</text>
</comment>
<dbReference type="AlphaFoldDB" id="A0A8K0E812"/>
<proteinExistence type="predicted"/>
<keyword evidence="2" id="KW-1185">Reference proteome</keyword>
<accession>A0A8K0E812</accession>
<evidence type="ECO:0000313" key="1">
    <source>
        <dbReference type="EMBL" id="KAF3438457.1"/>
    </source>
</evidence>